<proteinExistence type="predicted"/>
<sequence length="2727" mass="291252">MPEGLMPRAWSSSGQTSNVDSAADVDTPVQQTGSAAGRPHLVPAEATRAEVKGPKSGKGTGSVKPPKGALPLEVRHKASKEPAKGGNKPSASPRSLSAMAAGDCYYPRWAPGINYSSGTTVSYFNTTQGMTEAHDFWAQSAPGGLPPLTTSAWVDIGPCYVPPAPEPPSFMEFWPDDDAQVGTLKPTLGAWAAAQTGSVNYWFQLCSGDGPSSAWDWCVNSSWNTTGTWDVNSSQVKWGKKYWWSVIAEDSVNGLQETSSWMTLTAEPEQPSINSLLGAGSDGHEFDPAAGNYTQASVDASVATMGPPLTTTRTYNSLDPRTDGMFGAGWSTRWDMRLVEEPQTQTVLVTYPDGRQSRFGSSGNGTYVPPQGSFATLATVSGGGWRLMDKSATSYLFDAQGRVTKVTDNRGRAQDLTYGTDGKLTTVTATGGRSLHFTWTGAHATSVSTDPINGTAQSWNYTYDGDKLVKVCSPGSATACTTYIYGDASRYSTGIVNSMPTGYWRLNEATGSAGSTVADAVGWNLGGEDAEFSGGTYNATVGVAGALGGTTDTAIRFSGTSANSSYVQLPQSAISGRGSHLTVEAWFKTTNSGVVIGQSDTDTGTPSDFTPVVYVGTDGKLRGRYWAAGAAGPITTSGTVNNGQWHHVALSGDGSTQTLYLDGQAVGTRSGAIDHRDQAYTRVGSGYASSSWPSSTGSTQVFPFKGDIDEVAVFGRSLPAAEIKAHYQAGVAGAQMTKATLASGRVWAENTYNANGGRLLTNTDSDGGLWKIGAVQYSGTGEGDSLATVTVTDPHNGLVRSVYEPTRGMRIVSHADQVSTAQPPNQAKKTTYEYDTGGFPSKITDPNGNTTQVTHDERGNDLSVTTCRSAGNCQTSYTSYHLNTSDPFDPRNDRVTASRDARSTSSTSNTYATKFEYTAFGEKSKETTPATTDFPNGRSTTYAYTDGTEPAVGGGTTPAGLLKSETDPKGNVREFAYTLAGDLAKVTEPTGLVTEHTYDAVGRRTSTSQISGGEEDPPASTLSDDGLVASYGFNAGSGTAIADDSGHSQAGTATDTTWSNSGKFGKALSFNGTSSWVTVPDSPSLRLSDGMTVMAWVNPTVLDNWRQVLMKEFNGGLSYALYASNGSQPNGWAVNTGGTEGSVDSSQNIPTGTWSHLALTYDGSKLAFYLNGTKTAETNFTGALRADGGPLRIGGNGTWGEYFTGLIDEVRVYNRALSESEIQNDKDTAVTAPDPTDPPAPTGATTNTTTFTYDAYGRVSKQTGTGVKNQVSDVTHTAETRYTYDVDGNKLTETLADLTGADPSRTITYEYDTYGRVNKIIDAEGGTKLATYDHKGQMVSTTDFGGAMYDYGYTPRGQLASVTLKGWTSSPTNPQPAQDVVIKSYAYDPGGRMASQTDAMGRKVRYAYFNDNTMSEETAEQVKLNGSATPVDVMLASSLYDGAGNLTRKVTGGGKVRVDYVYDAAARLTSSTLDPVQLGRKTSYVYDANNNIIEKTLTATGSSRTEKTFYQYDVGNQLTQQTVENGASDFTTSRTVDDRGLITEITDPRGNVPGATRMDYTTLITYDVLGRTTTVQEPPVKVERNGAAAVTQRPTSRIGYNAAGEETHQTDPENRSLVTAYDKAGRIRSVTGSPYTPPGGTAVTPQIALGYDAGGRVITSTDPRGNVTDITYDVLGRKVRVTDPPATQGAARSTWDYTYTLTGEMLSTTDPTGARTEATYDGLSRQITATRIERKPTAAAFTTNAEYDPADHLIAVTQPSGDRIQLTVNAAGEVTGRTDALGHSSTFGFDFAGRQISVTDALGNSTVAEYDLAGRKIATKYLNSSAAVQRTYGFGYDETGNLTSQTSPEGHVTQRSYDAANRLVRQVEPVSASKVITTSFGYDAAGGRTRRTDGRGNVFLTTYNTLGVVESQIEPATQAHPNPADRTWTASYDAAGNTTGVLQPGSVRVTNSYDNLNRLISAQGSGAEAATQTSTFDYDDAGRLISAGDLAFTFNDRGLLLSTAKAGTPGTLSTFGYDGNDRLTQRTDAAGTAVFTYDAADRLKTMIDPIANATLTYGYDNADRLTGIDYGANKAKRTYVYDAMSRLTSDTLKTAAGANVASIGYGYDLDDNLTTKTTTGMAGAGTNTYTYDRSNRLISWTAPGGAVTAYEWDDSGNRTKAGSKTYAYDERSRLLSGDGTTYTYAARGTTATQTTGSVTKVLQFDAFDRMIADGQATYIYDALNRVTSRAQGTAVSKHLYGDLSNDIAATTDATGTKLASYSRNAAGQLTSVSDASGARLALADQHGDVVGTFDSAATALADSVAYSPFGEETARNGTRHDVGFQGEYTDPATGKVNMHARWYQPVTGTFASRDEADLNPTPSVQANRYTYANADPLSNTDPTGHSARAIYCSNCPQPPAVKMPGGYMCTNGICVRPDSVEQWWNDYINSPGFEYYNNPRLSDEEIKRLGYKYMPNGRPVEDNVPFWDMSPEAQELYMQRYQPTLTPDEHFALAVDSMVAADDEEGFEALYLGLPSGGKGVSSKKVFRALKSARDLFQTLKACHSHLGSKGCKVVIAAQWAAFMSQVCDRNMITGQCIPTKVGSMLGVFGIPIKLMAFLYETNGGLTKEQFHEALLKWAKKEGATCEKDQQSGLTVCGGLKSGTHFGNSGTTLGDILLTGRPLKNISRTFLNHEAEHMRQWNFYYNHTKFWPTFLTYYFAEMINKFGDICDNIYERQAEKKGKTYNC</sequence>
<organism evidence="6 7">
    <name type="scientific">Sphaerisporangium krabiense</name>
    <dbReference type="NCBI Taxonomy" id="763782"/>
    <lineage>
        <taxon>Bacteria</taxon>
        <taxon>Bacillati</taxon>
        <taxon>Actinomycetota</taxon>
        <taxon>Actinomycetes</taxon>
        <taxon>Streptosporangiales</taxon>
        <taxon>Streptosporangiaceae</taxon>
        <taxon>Sphaerisporangium</taxon>
    </lineage>
</organism>
<feature type="region of interest" description="Disordered" evidence="4">
    <location>
        <begin position="926"/>
        <end position="956"/>
    </location>
</feature>
<evidence type="ECO:0000256" key="4">
    <source>
        <dbReference type="SAM" id="MobiDB-lite"/>
    </source>
</evidence>
<evidence type="ECO:0000256" key="1">
    <source>
        <dbReference type="ARBA" id="ARBA00022729"/>
    </source>
</evidence>
<dbReference type="RefSeq" id="WP_184612539.1">
    <property type="nucleotide sequence ID" value="NZ_BOOS01000015.1"/>
</dbReference>
<evidence type="ECO:0000259" key="5">
    <source>
        <dbReference type="PROSITE" id="PS50025"/>
    </source>
</evidence>
<keyword evidence="1" id="KW-0732">Signal</keyword>
<dbReference type="PANTHER" id="PTHR32305:SF15">
    <property type="entry name" value="PROTEIN RHSA-RELATED"/>
    <property type="match status" value="1"/>
</dbReference>
<feature type="region of interest" description="Disordered" evidence="4">
    <location>
        <begin position="884"/>
        <end position="908"/>
    </location>
</feature>
<dbReference type="Pfam" id="PF05593">
    <property type="entry name" value="RHS_repeat"/>
    <property type="match status" value="3"/>
</dbReference>
<reference evidence="6 7" key="1">
    <citation type="submission" date="2020-08" db="EMBL/GenBank/DDBJ databases">
        <title>Sequencing the genomes of 1000 actinobacteria strains.</title>
        <authorList>
            <person name="Klenk H.-P."/>
        </authorList>
    </citation>
    <scope>NUCLEOTIDE SEQUENCE [LARGE SCALE GENOMIC DNA]</scope>
    <source>
        <strain evidence="6 7">DSM 45790</strain>
    </source>
</reference>
<feature type="domain" description="Laminin G" evidence="5">
    <location>
        <begin position="556"/>
        <end position="737"/>
    </location>
</feature>
<dbReference type="InterPro" id="IPR006530">
    <property type="entry name" value="YD"/>
</dbReference>
<name>A0A7W9DR10_9ACTN</name>
<keyword evidence="2" id="KW-0677">Repeat</keyword>
<accession>A0A7W9DR10</accession>
<dbReference type="Gene3D" id="2.180.10.10">
    <property type="entry name" value="RHS repeat-associated core"/>
    <property type="match status" value="4"/>
</dbReference>
<evidence type="ECO:0000256" key="3">
    <source>
        <dbReference type="ARBA" id="ARBA00023157"/>
    </source>
</evidence>
<dbReference type="PROSITE" id="PS50025">
    <property type="entry name" value="LAM_G_DOMAIN"/>
    <property type="match status" value="1"/>
</dbReference>
<dbReference type="InterPro" id="IPR056823">
    <property type="entry name" value="TEN-like_YD-shell"/>
</dbReference>
<protein>
    <submittedName>
        <fullName evidence="6">RHS repeat-associated protein</fullName>
    </submittedName>
</protein>
<dbReference type="Pfam" id="PF13385">
    <property type="entry name" value="Laminin_G_3"/>
    <property type="match status" value="2"/>
</dbReference>
<dbReference type="CDD" id="cd00110">
    <property type="entry name" value="LamG"/>
    <property type="match status" value="1"/>
</dbReference>
<dbReference type="InterPro" id="IPR022385">
    <property type="entry name" value="Rhs_assc_core"/>
</dbReference>
<feature type="compositionally biased region" description="Basic and acidic residues" evidence="4">
    <location>
        <begin position="888"/>
        <end position="902"/>
    </location>
</feature>
<dbReference type="InterPro" id="IPR031325">
    <property type="entry name" value="RHS_repeat"/>
</dbReference>
<dbReference type="InterPro" id="IPR013320">
    <property type="entry name" value="ConA-like_dom_sf"/>
</dbReference>
<dbReference type="EMBL" id="JACHBR010000001">
    <property type="protein sequence ID" value="MBB5627953.1"/>
    <property type="molecule type" value="Genomic_DNA"/>
</dbReference>
<feature type="region of interest" description="Disordered" evidence="4">
    <location>
        <begin position="1224"/>
        <end position="1249"/>
    </location>
</feature>
<comment type="caution">
    <text evidence="6">The sequence shown here is derived from an EMBL/GenBank/DDBJ whole genome shotgun (WGS) entry which is preliminary data.</text>
</comment>
<feature type="compositionally biased region" description="Polar residues" evidence="4">
    <location>
        <begin position="927"/>
        <end position="943"/>
    </location>
</feature>
<evidence type="ECO:0000313" key="7">
    <source>
        <dbReference type="Proteomes" id="UP000588112"/>
    </source>
</evidence>
<dbReference type="SMART" id="SM00560">
    <property type="entry name" value="LamGL"/>
    <property type="match status" value="1"/>
</dbReference>
<dbReference type="Pfam" id="PF25023">
    <property type="entry name" value="TEN_YD-shell"/>
    <property type="match status" value="1"/>
</dbReference>
<feature type="region of interest" description="Disordered" evidence="4">
    <location>
        <begin position="1"/>
        <end position="71"/>
    </location>
</feature>
<dbReference type="NCBIfam" id="TIGR01643">
    <property type="entry name" value="YD_repeat_2x"/>
    <property type="match status" value="7"/>
</dbReference>
<dbReference type="InterPro" id="IPR006558">
    <property type="entry name" value="LamG-like"/>
</dbReference>
<dbReference type="PANTHER" id="PTHR32305">
    <property type="match status" value="1"/>
</dbReference>
<dbReference type="InterPro" id="IPR045351">
    <property type="entry name" value="DUF6531"/>
</dbReference>
<dbReference type="SUPFAM" id="SSF49899">
    <property type="entry name" value="Concanavalin A-like lectins/glucanases"/>
    <property type="match status" value="2"/>
</dbReference>
<evidence type="ECO:0000256" key="2">
    <source>
        <dbReference type="ARBA" id="ARBA00022737"/>
    </source>
</evidence>
<feature type="region of interest" description="Disordered" evidence="4">
    <location>
        <begin position="77"/>
        <end position="96"/>
    </location>
</feature>
<keyword evidence="7" id="KW-1185">Reference proteome</keyword>
<feature type="compositionally biased region" description="Polar residues" evidence="4">
    <location>
        <begin position="10"/>
        <end position="20"/>
    </location>
</feature>
<dbReference type="NCBIfam" id="TIGR03696">
    <property type="entry name" value="Rhs_assc_core"/>
    <property type="match status" value="1"/>
</dbReference>
<dbReference type="Pfam" id="PF20148">
    <property type="entry name" value="DUF6531"/>
    <property type="match status" value="1"/>
</dbReference>
<gene>
    <name evidence="6" type="ORF">BJ981_003652</name>
</gene>
<dbReference type="Gene3D" id="2.60.120.200">
    <property type="match status" value="2"/>
</dbReference>
<evidence type="ECO:0000313" key="6">
    <source>
        <dbReference type="EMBL" id="MBB5627953.1"/>
    </source>
</evidence>
<dbReference type="InterPro" id="IPR001791">
    <property type="entry name" value="Laminin_G"/>
</dbReference>
<keyword evidence="3" id="KW-1015">Disulfide bond</keyword>
<dbReference type="Proteomes" id="UP000588112">
    <property type="component" value="Unassembled WGS sequence"/>
</dbReference>
<dbReference type="InterPro" id="IPR050708">
    <property type="entry name" value="T6SS_VgrG/RHS"/>
</dbReference>